<organism evidence="2 3">
    <name type="scientific">[Bacillus] enclensis</name>
    <dbReference type="NCBI Taxonomy" id="1402860"/>
    <lineage>
        <taxon>Bacteria</taxon>
        <taxon>Bacillati</taxon>
        <taxon>Bacillota</taxon>
        <taxon>Bacilli</taxon>
        <taxon>Bacillales</taxon>
        <taxon>Bacillaceae</taxon>
        <taxon>Rossellomorea</taxon>
    </lineage>
</organism>
<evidence type="ECO:0000313" key="2">
    <source>
        <dbReference type="EMBL" id="SCC12037.1"/>
    </source>
</evidence>
<sequence length="46" mass="5044">MRKVTGKQLSAIIYISGGMMTVIAVVVSIIQTNTIIKAIKKYSPYN</sequence>
<reference evidence="3" key="1">
    <citation type="submission" date="2016-08" db="EMBL/GenBank/DDBJ databases">
        <authorList>
            <person name="Varghese N."/>
            <person name="Submissions Spin"/>
        </authorList>
    </citation>
    <scope>NUCLEOTIDE SEQUENCE [LARGE SCALE GENOMIC DNA]</scope>
    <source>
        <strain evidence="3">SGD-1123</strain>
    </source>
</reference>
<dbReference type="AlphaFoldDB" id="A0A1C4BYT9"/>
<proteinExistence type="predicted"/>
<accession>A0A1C4BYT9</accession>
<evidence type="ECO:0000313" key="3">
    <source>
        <dbReference type="Proteomes" id="UP000181997"/>
    </source>
</evidence>
<protein>
    <submittedName>
        <fullName evidence="2">Uncharacterized protein</fullName>
    </submittedName>
</protein>
<keyword evidence="1" id="KW-1133">Transmembrane helix</keyword>
<feature type="transmembrane region" description="Helical" evidence="1">
    <location>
        <begin position="12"/>
        <end position="30"/>
    </location>
</feature>
<gene>
    <name evidence="2" type="ORF">GA0061094_2632</name>
</gene>
<keyword evidence="1" id="KW-0472">Membrane</keyword>
<dbReference type="RefSeq" id="WP_156416143.1">
    <property type="nucleotide sequence ID" value="NZ_FMAU01000002.1"/>
</dbReference>
<keyword evidence="1" id="KW-0812">Transmembrane</keyword>
<dbReference type="Proteomes" id="UP000181997">
    <property type="component" value="Unassembled WGS sequence"/>
</dbReference>
<evidence type="ECO:0000256" key="1">
    <source>
        <dbReference type="SAM" id="Phobius"/>
    </source>
</evidence>
<keyword evidence="3" id="KW-1185">Reference proteome</keyword>
<dbReference type="EMBL" id="FMAU01000002">
    <property type="protein sequence ID" value="SCC12037.1"/>
    <property type="molecule type" value="Genomic_DNA"/>
</dbReference>
<name>A0A1C4BYT9_9BACI</name>